<dbReference type="PROSITE" id="PS50893">
    <property type="entry name" value="ABC_TRANSPORTER_2"/>
    <property type="match status" value="1"/>
</dbReference>
<dbReference type="InterPro" id="IPR051535">
    <property type="entry name" value="Siderophore_ABC-ATPase"/>
</dbReference>
<keyword evidence="2" id="KW-0813">Transport</keyword>
<protein>
    <submittedName>
        <fullName evidence="11">Iron complex transport system ATP-binding protein</fullName>
    </submittedName>
</protein>
<gene>
    <name evidence="11" type="ORF">SAMN05444320_104170</name>
</gene>
<dbReference type="Pfam" id="PF00005">
    <property type="entry name" value="ABC_tran"/>
    <property type="match status" value="1"/>
</dbReference>
<evidence type="ECO:0000259" key="10">
    <source>
        <dbReference type="PROSITE" id="PS50893"/>
    </source>
</evidence>
<keyword evidence="12" id="KW-1185">Reference proteome</keyword>
<dbReference type="SUPFAM" id="SSF52540">
    <property type="entry name" value="P-loop containing nucleoside triphosphate hydrolases"/>
    <property type="match status" value="1"/>
</dbReference>
<dbReference type="AlphaFoldDB" id="A0A1M5CV36"/>
<dbReference type="Gene3D" id="3.40.50.300">
    <property type="entry name" value="P-loop containing nucleotide triphosphate hydrolases"/>
    <property type="match status" value="1"/>
</dbReference>
<evidence type="ECO:0000256" key="6">
    <source>
        <dbReference type="ARBA" id="ARBA00022840"/>
    </source>
</evidence>
<dbReference type="GO" id="GO:0005886">
    <property type="term" value="C:plasma membrane"/>
    <property type="evidence" value="ECO:0007669"/>
    <property type="project" value="UniProtKB-SubCell"/>
</dbReference>
<keyword evidence="8" id="KW-0406">Ion transport</keyword>
<dbReference type="Proteomes" id="UP000184501">
    <property type="component" value="Unassembled WGS sequence"/>
</dbReference>
<dbReference type="GO" id="GO:0016887">
    <property type="term" value="F:ATP hydrolysis activity"/>
    <property type="evidence" value="ECO:0007669"/>
    <property type="project" value="InterPro"/>
</dbReference>
<dbReference type="CDD" id="cd03214">
    <property type="entry name" value="ABC_Iron-Siderophores_B12_Hemin"/>
    <property type="match status" value="1"/>
</dbReference>
<dbReference type="FunFam" id="3.40.50.300:FF:000134">
    <property type="entry name" value="Iron-enterobactin ABC transporter ATP-binding protein"/>
    <property type="match status" value="1"/>
</dbReference>
<evidence type="ECO:0000313" key="12">
    <source>
        <dbReference type="Proteomes" id="UP000184501"/>
    </source>
</evidence>
<dbReference type="RefSeq" id="WP_073483076.1">
    <property type="nucleotide sequence ID" value="NZ_FQVN01000004.1"/>
</dbReference>
<evidence type="ECO:0000256" key="9">
    <source>
        <dbReference type="ARBA" id="ARBA00023136"/>
    </source>
</evidence>
<keyword evidence="4" id="KW-0410">Iron transport</keyword>
<evidence type="ECO:0000256" key="1">
    <source>
        <dbReference type="ARBA" id="ARBA00004202"/>
    </source>
</evidence>
<evidence type="ECO:0000256" key="8">
    <source>
        <dbReference type="ARBA" id="ARBA00023065"/>
    </source>
</evidence>
<dbReference type="InterPro" id="IPR027417">
    <property type="entry name" value="P-loop_NTPase"/>
</dbReference>
<dbReference type="PANTHER" id="PTHR42771">
    <property type="entry name" value="IRON(3+)-HYDROXAMATE IMPORT ATP-BINDING PROTEIN FHUC"/>
    <property type="match status" value="1"/>
</dbReference>
<keyword evidence="3" id="KW-1003">Cell membrane</keyword>
<evidence type="ECO:0000256" key="2">
    <source>
        <dbReference type="ARBA" id="ARBA00022448"/>
    </source>
</evidence>
<dbReference type="GO" id="GO:0006826">
    <property type="term" value="P:iron ion transport"/>
    <property type="evidence" value="ECO:0007669"/>
    <property type="project" value="UniProtKB-KW"/>
</dbReference>
<dbReference type="EMBL" id="FQVN01000004">
    <property type="protein sequence ID" value="SHF58282.1"/>
    <property type="molecule type" value="Genomic_DNA"/>
</dbReference>
<evidence type="ECO:0000256" key="7">
    <source>
        <dbReference type="ARBA" id="ARBA00023004"/>
    </source>
</evidence>
<dbReference type="GO" id="GO:0005524">
    <property type="term" value="F:ATP binding"/>
    <property type="evidence" value="ECO:0007669"/>
    <property type="project" value="UniProtKB-KW"/>
</dbReference>
<comment type="subcellular location">
    <subcellularLocation>
        <location evidence="1">Cell membrane</location>
        <topology evidence="1">Peripheral membrane protein</topology>
    </subcellularLocation>
</comment>
<dbReference type="InterPro" id="IPR017871">
    <property type="entry name" value="ABC_transporter-like_CS"/>
</dbReference>
<dbReference type="STRING" id="2017.SAMN05444320_104170"/>
<proteinExistence type="predicted"/>
<dbReference type="InterPro" id="IPR003593">
    <property type="entry name" value="AAA+_ATPase"/>
</dbReference>
<evidence type="ECO:0000256" key="3">
    <source>
        <dbReference type="ARBA" id="ARBA00022475"/>
    </source>
</evidence>
<sequence length="257" mass="27725">MIEAKGVEVHFGQRVVLRGVDLEVAEGEWVALVGRNGCGKTTLLRVLAGLRRATGSVHIGGTPLESLSRREIARRVAVLPQAMPAVPALTVRQLVRQGRYAVRGPLGMLGGGEDAAVRNALRVTGTDAYADAQVDRLSGGERQRVRLALALAQAAPVLLLDEPTTYLDVRHQLEVLELVERLRGELGLTVVTVLHDLAQAARYADRVVALREGVIHADGRAADVVDTALLSDVFGVRGRVWRDEVTGRPLCVYDSVE</sequence>
<keyword evidence="7" id="KW-0408">Iron</keyword>
<name>A0A1M5CV36_STRHI</name>
<feature type="domain" description="ABC transporter" evidence="10">
    <location>
        <begin position="2"/>
        <end position="237"/>
    </location>
</feature>
<organism evidence="11 12">
    <name type="scientific">Streptoalloteichus hindustanus</name>
    <dbReference type="NCBI Taxonomy" id="2017"/>
    <lineage>
        <taxon>Bacteria</taxon>
        <taxon>Bacillati</taxon>
        <taxon>Actinomycetota</taxon>
        <taxon>Actinomycetes</taxon>
        <taxon>Pseudonocardiales</taxon>
        <taxon>Pseudonocardiaceae</taxon>
        <taxon>Streptoalloteichus</taxon>
    </lineage>
</organism>
<keyword evidence="6 11" id="KW-0067">ATP-binding</keyword>
<dbReference type="SMART" id="SM00382">
    <property type="entry name" value="AAA"/>
    <property type="match status" value="1"/>
</dbReference>
<accession>A0A1M5CV36</accession>
<evidence type="ECO:0000256" key="4">
    <source>
        <dbReference type="ARBA" id="ARBA00022496"/>
    </source>
</evidence>
<evidence type="ECO:0000256" key="5">
    <source>
        <dbReference type="ARBA" id="ARBA00022741"/>
    </source>
</evidence>
<keyword evidence="5" id="KW-0547">Nucleotide-binding</keyword>
<dbReference type="PROSITE" id="PS00211">
    <property type="entry name" value="ABC_TRANSPORTER_1"/>
    <property type="match status" value="1"/>
</dbReference>
<keyword evidence="9" id="KW-0472">Membrane</keyword>
<dbReference type="PANTHER" id="PTHR42771:SF2">
    <property type="entry name" value="IRON(3+)-HYDROXAMATE IMPORT ATP-BINDING PROTEIN FHUC"/>
    <property type="match status" value="1"/>
</dbReference>
<evidence type="ECO:0000313" key="11">
    <source>
        <dbReference type="EMBL" id="SHF58282.1"/>
    </source>
</evidence>
<dbReference type="InterPro" id="IPR003439">
    <property type="entry name" value="ABC_transporter-like_ATP-bd"/>
</dbReference>
<reference evidence="11 12" key="1">
    <citation type="submission" date="2016-11" db="EMBL/GenBank/DDBJ databases">
        <authorList>
            <person name="Jaros S."/>
            <person name="Januszkiewicz K."/>
            <person name="Wedrychowicz H."/>
        </authorList>
    </citation>
    <scope>NUCLEOTIDE SEQUENCE [LARGE SCALE GENOMIC DNA]</scope>
    <source>
        <strain evidence="11 12">DSM 44523</strain>
    </source>
</reference>